<dbReference type="PANTHER" id="PTHR33525:SF4">
    <property type="entry name" value="CYCLIC DI-GMP PHOSPHODIESTERASE CDGJ"/>
    <property type="match status" value="1"/>
</dbReference>
<evidence type="ECO:0000256" key="1">
    <source>
        <dbReference type="SAM" id="MobiDB-lite"/>
    </source>
</evidence>
<keyword evidence="4" id="KW-1185">Reference proteome</keyword>
<feature type="region of interest" description="Disordered" evidence="1">
    <location>
        <begin position="16"/>
        <end position="57"/>
    </location>
</feature>
<sequence length="487" mass="52803">MLAWLKRLFGIEPERPAFSPAIPVQPREPSPSAAPQQASPATPPAAPPPAAVPPPAAEPAAANVVPLSAEGEAGPADAALSLLCRSEMLDRDQNLTGYAFELREDVAGRIRATGRRARDFLDSLLVEQIDRYGHGAALKARRVCLRVWEGFLANPALERLQGLDATLLVRPELPTRGASAETLASAARLRAAGVQIVLDHGEPGVWLDSMLPQADAALFRMGFCLPEDLGLYIRAVRQRRADLPVWAWEVGTPDEFELAAKLGCTAFSGGFVTRREDWKGNSLSPHGMRLASLLQRLRSGVDTQEIAVILKHDLALAYRLLRYVNAAAWGLNHHISSVEQAILVLGQQPLQRWVSMMLLGSARSAPGAAVVMEDALVRGRLLELLGGLRGERDPAAQLFVLGLFSLLDVALKVPLEDAIRPLKLPDPMQDALLNQRGPMAPYLELVLAFERGDAQRVTSFASVLGIDVGELNRLQFEALDWVHSAEA</sequence>
<dbReference type="SUPFAM" id="SSF109604">
    <property type="entry name" value="HD-domain/PDEase-like"/>
    <property type="match status" value="1"/>
</dbReference>
<gene>
    <name evidence="3" type="ORF">GPA27_23430</name>
</gene>
<feature type="domain" description="HDOD" evidence="2">
    <location>
        <begin position="280"/>
        <end position="470"/>
    </location>
</feature>
<dbReference type="Pfam" id="PF08668">
    <property type="entry name" value="HDOD"/>
    <property type="match status" value="1"/>
</dbReference>
<name>A0ABX1NLW5_9RHOO</name>
<feature type="compositionally biased region" description="Pro residues" evidence="1">
    <location>
        <begin position="41"/>
        <end position="57"/>
    </location>
</feature>
<evidence type="ECO:0000259" key="2">
    <source>
        <dbReference type="PROSITE" id="PS51833"/>
    </source>
</evidence>
<evidence type="ECO:0000313" key="3">
    <source>
        <dbReference type="EMBL" id="NMG00333.1"/>
    </source>
</evidence>
<dbReference type="Proteomes" id="UP000634522">
    <property type="component" value="Unassembled WGS sequence"/>
</dbReference>
<dbReference type="PROSITE" id="PS51833">
    <property type="entry name" value="HDOD"/>
    <property type="match status" value="1"/>
</dbReference>
<organism evidence="3 4">
    <name type="scientific">Aromatoleum toluolicum</name>
    <dbReference type="NCBI Taxonomy" id="90060"/>
    <lineage>
        <taxon>Bacteria</taxon>
        <taxon>Pseudomonadati</taxon>
        <taxon>Pseudomonadota</taxon>
        <taxon>Betaproteobacteria</taxon>
        <taxon>Rhodocyclales</taxon>
        <taxon>Rhodocyclaceae</taxon>
        <taxon>Aromatoleum</taxon>
    </lineage>
</organism>
<proteinExistence type="predicted"/>
<dbReference type="Gene3D" id="1.10.3210.10">
    <property type="entry name" value="Hypothetical protein af1432"/>
    <property type="match status" value="1"/>
</dbReference>
<dbReference type="InterPro" id="IPR013976">
    <property type="entry name" value="HDOD"/>
</dbReference>
<feature type="compositionally biased region" description="Low complexity" evidence="1">
    <location>
        <begin position="30"/>
        <end position="40"/>
    </location>
</feature>
<comment type="caution">
    <text evidence="3">The sequence shown here is derived from an EMBL/GenBank/DDBJ whole genome shotgun (WGS) entry which is preliminary data.</text>
</comment>
<protein>
    <submittedName>
        <fullName evidence="3">HDOD domain-containing protein</fullName>
    </submittedName>
</protein>
<dbReference type="EMBL" id="WTVS01000072">
    <property type="protein sequence ID" value="NMG00333.1"/>
    <property type="molecule type" value="Genomic_DNA"/>
</dbReference>
<accession>A0ABX1NLW5</accession>
<dbReference type="InterPro" id="IPR052340">
    <property type="entry name" value="RNase_Y/CdgJ"/>
</dbReference>
<dbReference type="RefSeq" id="WP_169142857.1">
    <property type="nucleotide sequence ID" value="NZ_WTVS01000072.1"/>
</dbReference>
<dbReference type="PANTHER" id="PTHR33525">
    <property type="match status" value="1"/>
</dbReference>
<evidence type="ECO:0000313" key="4">
    <source>
        <dbReference type="Proteomes" id="UP000634522"/>
    </source>
</evidence>
<reference evidence="3 4" key="1">
    <citation type="submission" date="2019-12" db="EMBL/GenBank/DDBJ databases">
        <title>Comparative genomics gives insights into the taxonomy of the Azoarcus-Aromatoleum group and reveals separate origins of nif in the plant-associated Azoarcus and non-plant-associated Aromatoleum sub-groups.</title>
        <authorList>
            <person name="Lafos M."/>
            <person name="Maluk M."/>
            <person name="Batista M."/>
            <person name="Junghare M."/>
            <person name="Carmona M."/>
            <person name="Faoro H."/>
            <person name="Cruz L.M."/>
            <person name="Battistoni F."/>
            <person name="De Souza E."/>
            <person name="Pedrosa F."/>
            <person name="Chen W.-M."/>
            <person name="Poole P.S."/>
            <person name="Dixon R.A."/>
            <person name="James E.K."/>
        </authorList>
    </citation>
    <scope>NUCLEOTIDE SEQUENCE [LARGE SCALE GENOMIC DNA]</scope>
    <source>
        <strain evidence="3 4">T</strain>
    </source>
</reference>